<dbReference type="GO" id="GO:0005876">
    <property type="term" value="C:spindle microtubule"/>
    <property type="evidence" value="ECO:0007669"/>
    <property type="project" value="TreeGrafter"/>
</dbReference>
<comment type="function">
    <text evidence="7">Microtubule binding protein that promotes the stabilization of dynamic microtubules. Required for mitotic spindle formation.</text>
</comment>
<dbReference type="InterPro" id="IPR034085">
    <property type="entry name" value="TOG"/>
</dbReference>
<dbReference type="PANTHER" id="PTHR21567">
    <property type="entry name" value="CLASP"/>
    <property type="match status" value="1"/>
</dbReference>
<dbReference type="Pfam" id="PF12348">
    <property type="entry name" value="CLASP_N"/>
    <property type="match status" value="2"/>
</dbReference>
<keyword evidence="5" id="KW-0493">Microtubule</keyword>
<name>A0AAD9M7U2_9PEZI</name>
<evidence type="ECO:0000256" key="3">
    <source>
        <dbReference type="ARBA" id="ARBA00011375"/>
    </source>
</evidence>
<dbReference type="GO" id="GO:1990023">
    <property type="term" value="C:mitotic spindle midzone"/>
    <property type="evidence" value="ECO:0007669"/>
    <property type="project" value="TreeGrafter"/>
</dbReference>
<evidence type="ECO:0000313" key="11">
    <source>
        <dbReference type="Proteomes" id="UP001217918"/>
    </source>
</evidence>
<dbReference type="Gene3D" id="1.25.10.10">
    <property type="entry name" value="Leucine-rich Repeat Variant"/>
    <property type="match status" value="4"/>
</dbReference>
<sequence length="914" mass="99648">MLHRDHFKVINTRRDTKGSKLVRQDRAGSHPRCGNMAEKINEEQVADLVAILRTDAAVDAKIQQLNAIKSGIKQHNVPETCVASLFDALRAASSSQHAILVNAGFTALNHLLTRLSRQEPKLLAKEAARTLPVIIEKLGDQKEKLRTLAMQSLITLYKMAPMEVERSVRNAAMVGKNPRAKEASMQWLLQMHQENGLQFRSYVPSLMELLEDADGMVRDTAKSTVIELFRNGPNAAKSDLKRQLKNFKVRPAIEQAIVKELVPNSSGASAHQDVPDEAPPPSRPNFAASVSSLASERPITPMLDAPADTVEPMYVNTQRELDDIFREMHVYFEGRETEQNWLKREESIIKLRKLLAGNAATDFQESFLGGVRALLDGVIKGVSTLRTSLSKESCTLVQEIARTYGPAMDPMVELLMQTFIKLAAATKKISSQQANTTVDTIIGKVTEKMRATYWTFAGIWPARAEAILNGLDPTAQKLLQNDANNPNASRRPEEGGARPGMGLSKSTMGGSKPSLREAMMAQKKALAPRNLPARPVLSPGGTPKLRPSPVKMAPGPSKIHDDLALVTPSVANSNASSPKALTSPISAKAEETRHLTPTKTVQVYEDPVTEEGRTTPNPEFTGSVLEDKAVNEAAAQVQHPTEENGIITSPPSSPERMKQNVRLLESGIAKVRAQSLDVHGFRKLQSIIRDNKAVFTDDTFKALLTGLFAYLECPLVQLTPEKSQDVKAQILATIRLLRKKLCDNFQPHVSAGLESLLRARAVYDSRTHIVAGLELLADELVALGDASDMALVLSRATADLAADSDDARGRRSLSMGLHVLKELVDTRGGDEPGAFVLSDEELATMAALAARCLDAADSGVRMDAVQLCVALHARVGGARFWAALQGVKDDPKNLITYYIAKRQREVPVPVPAAA</sequence>
<dbReference type="InterPro" id="IPR016024">
    <property type="entry name" value="ARM-type_fold"/>
</dbReference>
<keyword evidence="6" id="KW-0498">Mitosis</keyword>
<evidence type="ECO:0000256" key="2">
    <source>
        <dbReference type="ARBA" id="ARBA00009549"/>
    </source>
</evidence>
<evidence type="ECO:0000256" key="5">
    <source>
        <dbReference type="ARBA" id="ARBA00022701"/>
    </source>
</evidence>
<evidence type="ECO:0000256" key="7">
    <source>
        <dbReference type="ARBA" id="ARBA00024889"/>
    </source>
</evidence>
<dbReference type="PANTHER" id="PTHR21567:SF9">
    <property type="entry name" value="CLIP-ASSOCIATING PROTEIN"/>
    <property type="match status" value="1"/>
</dbReference>
<keyword evidence="6" id="KW-0131">Cell cycle</keyword>
<dbReference type="GO" id="GO:0005815">
    <property type="term" value="C:microtubule organizing center"/>
    <property type="evidence" value="ECO:0007669"/>
    <property type="project" value="TreeGrafter"/>
</dbReference>
<keyword evidence="4" id="KW-0132">Cell division</keyword>
<dbReference type="GO" id="GO:0051301">
    <property type="term" value="P:cell division"/>
    <property type="evidence" value="ECO:0007669"/>
    <property type="project" value="UniProtKB-KW"/>
</dbReference>
<dbReference type="AlphaFoldDB" id="A0AAD9M7U2"/>
<feature type="region of interest" description="Disordered" evidence="8">
    <location>
        <begin position="480"/>
        <end position="512"/>
    </location>
</feature>
<dbReference type="Proteomes" id="UP001217918">
    <property type="component" value="Unassembled WGS sequence"/>
</dbReference>
<feature type="region of interest" description="Disordered" evidence="8">
    <location>
        <begin position="634"/>
        <end position="655"/>
    </location>
</feature>
<proteinExistence type="inferred from homology"/>
<protein>
    <recommendedName>
        <fullName evidence="9">TOG domain-containing protein</fullName>
    </recommendedName>
</protein>
<dbReference type="SMART" id="SM01349">
    <property type="entry name" value="TOG"/>
    <property type="match status" value="1"/>
</dbReference>
<evidence type="ECO:0000256" key="4">
    <source>
        <dbReference type="ARBA" id="ARBA00022618"/>
    </source>
</evidence>
<reference evidence="10" key="1">
    <citation type="journal article" date="2023" name="Mol. Plant Microbe Interact.">
        <title>Elucidating the Obligate Nature and Biological Capacity of an Invasive Fungal Corn Pathogen.</title>
        <authorList>
            <person name="MacCready J.S."/>
            <person name="Roggenkamp E.M."/>
            <person name="Gdanetz K."/>
            <person name="Chilvers M.I."/>
        </authorList>
    </citation>
    <scope>NUCLEOTIDE SEQUENCE</scope>
    <source>
        <strain evidence="10">PM02</strain>
    </source>
</reference>
<evidence type="ECO:0000256" key="8">
    <source>
        <dbReference type="SAM" id="MobiDB-lite"/>
    </source>
</evidence>
<dbReference type="GO" id="GO:0008017">
    <property type="term" value="F:microtubule binding"/>
    <property type="evidence" value="ECO:0007669"/>
    <property type="project" value="TreeGrafter"/>
</dbReference>
<dbReference type="GO" id="GO:0005881">
    <property type="term" value="C:cytoplasmic microtubule"/>
    <property type="evidence" value="ECO:0007669"/>
    <property type="project" value="TreeGrafter"/>
</dbReference>
<feature type="region of interest" description="Disordered" evidence="8">
    <location>
        <begin position="531"/>
        <end position="553"/>
    </location>
</feature>
<evidence type="ECO:0000313" key="10">
    <source>
        <dbReference type="EMBL" id="KAK2066812.1"/>
    </source>
</evidence>
<accession>A0AAD9M7U2</accession>
<feature type="region of interest" description="Disordered" evidence="8">
    <location>
        <begin position="264"/>
        <end position="288"/>
    </location>
</feature>
<evidence type="ECO:0000256" key="1">
    <source>
        <dbReference type="ARBA" id="ARBA00004186"/>
    </source>
</evidence>
<gene>
    <name evidence="10" type="ORF">P8C59_000596</name>
</gene>
<keyword evidence="11" id="KW-1185">Reference proteome</keyword>
<organism evidence="10 11">
    <name type="scientific">Phyllachora maydis</name>
    <dbReference type="NCBI Taxonomy" id="1825666"/>
    <lineage>
        <taxon>Eukaryota</taxon>
        <taxon>Fungi</taxon>
        <taxon>Dikarya</taxon>
        <taxon>Ascomycota</taxon>
        <taxon>Pezizomycotina</taxon>
        <taxon>Sordariomycetes</taxon>
        <taxon>Sordariomycetidae</taxon>
        <taxon>Phyllachorales</taxon>
        <taxon>Phyllachoraceae</taxon>
        <taxon>Phyllachora</taxon>
    </lineage>
</organism>
<dbReference type="GO" id="GO:0090307">
    <property type="term" value="P:mitotic spindle assembly"/>
    <property type="evidence" value="ECO:0007669"/>
    <property type="project" value="TreeGrafter"/>
</dbReference>
<dbReference type="GO" id="GO:0060172">
    <property type="term" value="P:astral microtubule depolymerization"/>
    <property type="evidence" value="ECO:0007669"/>
    <property type="project" value="TreeGrafter"/>
</dbReference>
<dbReference type="EMBL" id="JAQQPM010000001">
    <property type="protein sequence ID" value="KAK2066812.1"/>
    <property type="molecule type" value="Genomic_DNA"/>
</dbReference>
<evidence type="ECO:0000259" key="9">
    <source>
        <dbReference type="SMART" id="SM01349"/>
    </source>
</evidence>
<feature type="domain" description="TOG" evidence="9">
    <location>
        <begin position="35"/>
        <end position="271"/>
    </location>
</feature>
<evidence type="ECO:0000256" key="6">
    <source>
        <dbReference type="ARBA" id="ARBA00022776"/>
    </source>
</evidence>
<comment type="subunit">
    <text evidence="3">Interacts with microtubules.</text>
</comment>
<dbReference type="InterPro" id="IPR011989">
    <property type="entry name" value="ARM-like"/>
</dbReference>
<comment type="similarity">
    <text evidence="2">Belongs to the CLASP family.</text>
</comment>
<comment type="subcellular location">
    <subcellularLocation>
        <location evidence="1">Cytoplasm</location>
        <location evidence="1">Cytoskeleton</location>
        <location evidence="1">Spindle</location>
    </subcellularLocation>
</comment>
<dbReference type="InterPro" id="IPR024395">
    <property type="entry name" value="CLASP_N_dom"/>
</dbReference>
<comment type="caution">
    <text evidence="10">The sequence shown here is derived from an EMBL/GenBank/DDBJ whole genome shotgun (WGS) entry which is preliminary data.</text>
</comment>
<dbReference type="SUPFAM" id="SSF48371">
    <property type="entry name" value="ARM repeat"/>
    <property type="match status" value="1"/>
</dbReference>